<dbReference type="EMBL" id="CP002857">
    <property type="protein sequence ID" value="AEI09056.1"/>
    <property type="molecule type" value="Genomic_DNA"/>
</dbReference>
<sequence>MSKNPSPKRTVVGIGSAVAIALLSGMGWLSTQSEDSHDSGSQNRSTPSGINECNVASLPKEAEKQIKDILHDAPPDDGPADGKHFGNYENILPKQKSSYYREYTVKTPGLNHRGERRLVVGGGSKTNPEVWYYSGDHFESFCQIPDAKKSG</sequence>
<dbReference type="InterPro" id="IPR016191">
    <property type="entry name" value="Ribonuclease/ribotoxin"/>
</dbReference>
<keyword evidence="5" id="KW-1185">Reference proteome</keyword>
<evidence type="ECO:0000256" key="3">
    <source>
        <dbReference type="SAM" id="MobiDB-lite"/>
    </source>
</evidence>
<gene>
    <name evidence="4" type="ordered locus">CRES_0699</name>
</gene>
<dbReference type="HOGENOM" id="CLU_112496_2_0_11"/>
<dbReference type="OrthoDB" id="5326845at2"/>
<feature type="region of interest" description="Disordered" evidence="3">
    <location>
        <begin position="30"/>
        <end position="88"/>
    </location>
</feature>
<protein>
    <submittedName>
        <fullName evidence="4">Secreted protein</fullName>
    </submittedName>
</protein>
<dbReference type="RefSeq" id="WP_013888075.1">
    <property type="nucleotide sequence ID" value="NC_015673.1"/>
</dbReference>
<keyword evidence="2" id="KW-0378">Hydrolase</keyword>
<dbReference type="InterPro" id="IPR000026">
    <property type="entry name" value="N1-like"/>
</dbReference>
<reference evidence="4 5" key="1">
    <citation type="journal article" date="2012" name="BMC Genomics">
        <title>Complete genome sequence, lifestyle, and multi-drug resistance of the human pathogen Corynebacterium resistens DSM 45100 isolated from blood samples of a leukemia patient.</title>
        <authorList>
            <person name="Schroder J."/>
            <person name="Maus I."/>
            <person name="Meyer K."/>
            <person name="Wordemann S."/>
            <person name="Blom J."/>
            <person name="Jaenicke S."/>
            <person name="Schneider J."/>
            <person name="Trost E."/>
            <person name="Tauch A."/>
        </authorList>
    </citation>
    <scope>NUCLEOTIDE SEQUENCE [LARGE SCALE GENOMIC DNA]</scope>
    <source>
        <strain evidence="5">DSM 45100 / JCM 12819 / CCUG 50093 / GTC 2026 / SICGH 158</strain>
    </source>
</reference>
<evidence type="ECO:0000256" key="2">
    <source>
        <dbReference type="ARBA" id="ARBA00022801"/>
    </source>
</evidence>
<dbReference type="GO" id="GO:0004521">
    <property type="term" value="F:RNA endonuclease activity"/>
    <property type="evidence" value="ECO:0007669"/>
    <property type="project" value="InterPro"/>
</dbReference>
<dbReference type="SUPFAM" id="SSF53933">
    <property type="entry name" value="Microbial ribonucleases"/>
    <property type="match status" value="1"/>
</dbReference>
<dbReference type="eggNOG" id="COG4290">
    <property type="taxonomic scope" value="Bacteria"/>
</dbReference>
<organism evidence="4 5">
    <name type="scientific">Corynebacterium resistens (strain DSM 45100 / JCM 12819 / GTC 2026 / SICGH 158)</name>
    <dbReference type="NCBI Taxonomy" id="662755"/>
    <lineage>
        <taxon>Bacteria</taxon>
        <taxon>Bacillati</taxon>
        <taxon>Actinomycetota</taxon>
        <taxon>Actinomycetes</taxon>
        <taxon>Mycobacteriales</taxon>
        <taxon>Corynebacteriaceae</taxon>
        <taxon>Corynebacterium</taxon>
    </lineage>
</organism>
<dbReference type="STRING" id="662755.CRES_0699"/>
<dbReference type="KEGG" id="crd:CRES_0699"/>
<dbReference type="Proteomes" id="UP000000492">
    <property type="component" value="Chromosome"/>
</dbReference>
<dbReference type="GO" id="GO:0003723">
    <property type="term" value="F:RNA binding"/>
    <property type="evidence" value="ECO:0007669"/>
    <property type="project" value="InterPro"/>
</dbReference>
<dbReference type="Pfam" id="PF00545">
    <property type="entry name" value="Ribonuclease"/>
    <property type="match status" value="1"/>
</dbReference>
<dbReference type="GO" id="GO:0016787">
    <property type="term" value="F:hydrolase activity"/>
    <property type="evidence" value="ECO:0007669"/>
    <property type="project" value="UniProtKB-KW"/>
</dbReference>
<feature type="compositionally biased region" description="Basic and acidic residues" evidence="3">
    <location>
        <begin position="60"/>
        <end position="86"/>
    </location>
</feature>
<evidence type="ECO:0000256" key="1">
    <source>
        <dbReference type="ARBA" id="ARBA00022722"/>
    </source>
</evidence>
<dbReference type="AlphaFoldDB" id="F8DZG2"/>
<evidence type="ECO:0000313" key="5">
    <source>
        <dbReference type="Proteomes" id="UP000000492"/>
    </source>
</evidence>
<feature type="compositionally biased region" description="Polar residues" evidence="3">
    <location>
        <begin position="30"/>
        <end position="51"/>
    </location>
</feature>
<proteinExistence type="predicted"/>
<evidence type="ECO:0000313" key="4">
    <source>
        <dbReference type="EMBL" id="AEI09056.1"/>
    </source>
</evidence>
<keyword evidence="1" id="KW-0540">Nuclease</keyword>
<name>F8DZG2_CORRG</name>
<dbReference type="Gene3D" id="3.10.450.30">
    <property type="entry name" value="Microbial ribonucleases"/>
    <property type="match status" value="1"/>
</dbReference>
<accession>F8DZG2</accession>